<organism evidence="7 8">
    <name type="scientific">Stappia indica</name>
    <dbReference type="NCBI Taxonomy" id="538381"/>
    <lineage>
        <taxon>Bacteria</taxon>
        <taxon>Pseudomonadati</taxon>
        <taxon>Pseudomonadota</taxon>
        <taxon>Alphaproteobacteria</taxon>
        <taxon>Hyphomicrobiales</taxon>
        <taxon>Stappiaceae</taxon>
        <taxon>Stappia</taxon>
    </lineage>
</organism>
<evidence type="ECO:0000259" key="6">
    <source>
        <dbReference type="Pfam" id="PF00496"/>
    </source>
</evidence>
<dbReference type="OrthoDB" id="9803988at2"/>
<dbReference type="GO" id="GO:1904680">
    <property type="term" value="F:peptide transmembrane transporter activity"/>
    <property type="evidence" value="ECO:0007669"/>
    <property type="project" value="TreeGrafter"/>
</dbReference>
<gene>
    <name evidence="7" type="ORF">SAMN05421512_11338</name>
</gene>
<reference evidence="7 8" key="1">
    <citation type="submission" date="2017-08" db="EMBL/GenBank/DDBJ databases">
        <authorList>
            <person name="de Groot N.N."/>
        </authorList>
    </citation>
    <scope>NUCLEOTIDE SEQUENCE [LARGE SCALE GENOMIC DNA]</scope>
    <source>
        <strain evidence="7 8">USBA 352</strain>
    </source>
</reference>
<evidence type="ECO:0000256" key="4">
    <source>
        <dbReference type="ARBA" id="ARBA00022729"/>
    </source>
</evidence>
<dbReference type="PANTHER" id="PTHR30290:SF9">
    <property type="entry name" value="OLIGOPEPTIDE-BINDING PROTEIN APPA"/>
    <property type="match status" value="1"/>
</dbReference>
<protein>
    <submittedName>
        <fullName evidence="7">Peptide/nickel transport system substrate-binding protein</fullName>
    </submittedName>
</protein>
<evidence type="ECO:0000256" key="1">
    <source>
        <dbReference type="ARBA" id="ARBA00004418"/>
    </source>
</evidence>
<keyword evidence="8" id="KW-1185">Reference proteome</keyword>
<dbReference type="GO" id="GO:0015833">
    <property type="term" value="P:peptide transport"/>
    <property type="evidence" value="ECO:0007669"/>
    <property type="project" value="TreeGrafter"/>
</dbReference>
<keyword evidence="4 5" id="KW-0732">Signal</keyword>
<dbReference type="Gene3D" id="3.90.76.10">
    <property type="entry name" value="Dipeptide-binding Protein, Domain 1"/>
    <property type="match status" value="1"/>
</dbReference>
<dbReference type="InterPro" id="IPR000914">
    <property type="entry name" value="SBP_5_dom"/>
</dbReference>
<dbReference type="EMBL" id="OBML01000013">
    <property type="protein sequence ID" value="SOC23673.1"/>
    <property type="molecule type" value="Genomic_DNA"/>
</dbReference>
<dbReference type="Gene3D" id="3.40.190.10">
    <property type="entry name" value="Periplasmic binding protein-like II"/>
    <property type="match status" value="1"/>
</dbReference>
<comment type="subcellular location">
    <subcellularLocation>
        <location evidence="1">Periplasm</location>
    </subcellularLocation>
</comment>
<dbReference type="GO" id="GO:0030288">
    <property type="term" value="C:outer membrane-bounded periplasmic space"/>
    <property type="evidence" value="ECO:0007669"/>
    <property type="project" value="UniProtKB-ARBA"/>
</dbReference>
<accession>A0A285TM55</accession>
<dbReference type="PANTHER" id="PTHR30290">
    <property type="entry name" value="PERIPLASMIC BINDING COMPONENT OF ABC TRANSPORTER"/>
    <property type="match status" value="1"/>
</dbReference>
<dbReference type="Proteomes" id="UP000219331">
    <property type="component" value="Unassembled WGS sequence"/>
</dbReference>
<dbReference type="GO" id="GO:0043190">
    <property type="term" value="C:ATP-binding cassette (ABC) transporter complex"/>
    <property type="evidence" value="ECO:0007669"/>
    <property type="project" value="InterPro"/>
</dbReference>
<evidence type="ECO:0000256" key="2">
    <source>
        <dbReference type="ARBA" id="ARBA00005695"/>
    </source>
</evidence>
<dbReference type="Gene3D" id="3.10.105.10">
    <property type="entry name" value="Dipeptide-binding Protein, Domain 3"/>
    <property type="match status" value="1"/>
</dbReference>
<sequence>MSRSLSQSMSLKSLKLSTALAAALVLSAPLGTALAGPDDNSLVWSAQKELTAADTYFDTSREAIVVAQHVYDGLVFWDQEAQEFKPLLASEWRQIDPQTLEFDLREGVTFHDGSSFGTEDVVYTLNFVIDEKNGVLNYGDIKWIKSAEAVGERTVRIELNEPFPAALSYLALVLPIVPEGHFDKAETGSDGTKRFASVPPVGTGPYKVTSFGNGDTVVMEANEAYFDGPKGKPQIAKLTYRTITDAATQIAELMTGGIDWVWGISNDQAENLAQAPHLTSVNAPTMRISYLTFDLKGTSGTDVFTDAKIRKAVGHAIDRARIAKYLMGENSEVVNAACHPSQFGCTTEVTAYDYDPEKAKALLAEAGKADGFSFDLYGYRDREVTEAIMGDLAKVGIKANLRWLQYSAARDLIREGKAPAANMTWGSSSIPDVSAITSYFFGGGPDDPAKDPALQEAIRRADLSSDRDVRLASYAEALQLIADEAYWLPLFSYTKNYSYNAQLDFTPSADEMPRFYATSWK</sequence>
<dbReference type="STRING" id="538381.GCA_001696535_00522"/>
<dbReference type="InterPro" id="IPR030678">
    <property type="entry name" value="Peptide/Ni-bd"/>
</dbReference>
<dbReference type="InterPro" id="IPR039424">
    <property type="entry name" value="SBP_5"/>
</dbReference>
<evidence type="ECO:0000313" key="8">
    <source>
        <dbReference type="Proteomes" id="UP000219331"/>
    </source>
</evidence>
<dbReference type="RefSeq" id="WP_097176270.1">
    <property type="nucleotide sequence ID" value="NZ_OBML01000013.1"/>
</dbReference>
<feature type="domain" description="Solute-binding protein family 5" evidence="6">
    <location>
        <begin position="83"/>
        <end position="443"/>
    </location>
</feature>
<dbReference type="PIRSF" id="PIRSF002741">
    <property type="entry name" value="MppA"/>
    <property type="match status" value="1"/>
</dbReference>
<evidence type="ECO:0000313" key="7">
    <source>
        <dbReference type="EMBL" id="SOC23673.1"/>
    </source>
</evidence>
<comment type="similarity">
    <text evidence="2">Belongs to the bacterial solute-binding protein 5 family.</text>
</comment>
<dbReference type="AlphaFoldDB" id="A0A285TM55"/>
<feature type="signal peptide" evidence="5">
    <location>
        <begin position="1"/>
        <end position="35"/>
    </location>
</feature>
<feature type="chain" id="PRO_5013307102" evidence="5">
    <location>
        <begin position="36"/>
        <end position="521"/>
    </location>
</feature>
<dbReference type="CDD" id="cd08515">
    <property type="entry name" value="PBP2_NikA_DppA_OppA_like_10"/>
    <property type="match status" value="1"/>
</dbReference>
<evidence type="ECO:0000256" key="5">
    <source>
        <dbReference type="SAM" id="SignalP"/>
    </source>
</evidence>
<evidence type="ECO:0000256" key="3">
    <source>
        <dbReference type="ARBA" id="ARBA00022448"/>
    </source>
</evidence>
<proteinExistence type="inferred from homology"/>
<keyword evidence="3" id="KW-0813">Transport</keyword>
<dbReference type="SUPFAM" id="SSF53850">
    <property type="entry name" value="Periplasmic binding protein-like II"/>
    <property type="match status" value="1"/>
</dbReference>
<name>A0A285TM55_9HYPH</name>
<dbReference type="Pfam" id="PF00496">
    <property type="entry name" value="SBP_bac_5"/>
    <property type="match status" value="1"/>
</dbReference>